<accession>A0ABY6G7U9</accession>
<name>A0ABY6G7U9_9BURK</name>
<protein>
    <submittedName>
        <fullName evidence="1">Uncharacterized protein</fullName>
    </submittedName>
</protein>
<dbReference type="EMBL" id="CP106881">
    <property type="protein sequence ID" value="UYG50978.1"/>
    <property type="molecule type" value="Genomic_DNA"/>
</dbReference>
<organism evidence="1 2">
    <name type="scientific">Comamonas endophytica</name>
    <dbReference type="NCBI Taxonomy" id="2949090"/>
    <lineage>
        <taxon>Bacteria</taxon>
        <taxon>Pseudomonadati</taxon>
        <taxon>Pseudomonadota</taxon>
        <taxon>Betaproteobacteria</taxon>
        <taxon>Burkholderiales</taxon>
        <taxon>Comamonadaceae</taxon>
        <taxon>Comamonas</taxon>
    </lineage>
</organism>
<keyword evidence="2" id="KW-1185">Reference proteome</keyword>
<dbReference type="RefSeq" id="WP_263725416.1">
    <property type="nucleotide sequence ID" value="NZ_CP106881.1"/>
</dbReference>
<gene>
    <name evidence="1" type="ORF">M9799_12875</name>
</gene>
<evidence type="ECO:0000313" key="2">
    <source>
        <dbReference type="Proteomes" id="UP001162800"/>
    </source>
</evidence>
<dbReference type="Proteomes" id="UP001162800">
    <property type="component" value="Chromosome"/>
</dbReference>
<proteinExistence type="predicted"/>
<evidence type="ECO:0000313" key="1">
    <source>
        <dbReference type="EMBL" id="UYG50978.1"/>
    </source>
</evidence>
<sequence length="320" mass="35563">MSGRTVEDRYALLYFLTSPFSNIVGAYEFVISIAAPEMGWDSESQLKPVIRRMINEGFLECTQDHGFIWVRDWWDHNSVKMAVGPALIKKTIEQIWKIPSQWRHAYLTDFLSRLDRTSKEFAVLSHEFGYRNEDVMAPAGASADRVHGPCTDPVDRVSIPGSEAADRSAGNTNGIYNSINTTTTKVIHNHSLPELSATENSSVDKLLSGIPDDDAQALVDEFCAAVRTRGTIRTTPTQYLAGLVKRYHAGSFAPVAGIHVAQRRSIEQQQLKQQSGIRIPSTVHDAAQQRVPTSKELEERAKLKAMRAEMAGRRQQGGAP</sequence>
<reference evidence="1" key="1">
    <citation type="submission" date="2022-09" db="EMBL/GenBank/DDBJ databases">
        <title>The complete genome of Acidovorax sp. 5MLIR.</title>
        <authorList>
            <person name="Liu L."/>
            <person name="Yue J."/>
            <person name="Yang F."/>
            <person name="Yuan J."/>
            <person name="Li L."/>
        </authorList>
    </citation>
    <scope>NUCLEOTIDE SEQUENCE</scope>
    <source>
        <strain evidence="1">5MLIR</strain>
    </source>
</reference>